<evidence type="ECO:0000313" key="1">
    <source>
        <dbReference type="EMBL" id="MFB9206608.1"/>
    </source>
</evidence>
<dbReference type="Proteomes" id="UP001589647">
    <property type="component" value="Unassembled WGS sequence"/>
</dbReference>
<reference evidence="1 2" key="1">
    <citation type="submission" date="2024-09" db="EMBL/GenBank/DDBJ databases">
        <authorList>
            <person name="Sun Q."/>
            <person name="Mori K."/>
        </authorList>
    </citation>
    <scope>NUCLEOTIDE SEQUENCE [LARGE SCALE GENOMIC DNA]</scope>
    <source>
        <strain evidence="1 2">CCM 3426</strain>
    </source>
</reference>
<proteinExistence type="predicted"/>
<gene>
    <name evidence="1" type="ORF">ACFFV7_35795</name>
</gene>
<protein>
    <submittedName>
        <fullName evidence="1">Uncharacterized protein</fullName>
    </submittedName>
</protein>
<dbReference type="RefSeq" id="WP_189650670.1">
    <property type="nucleotide sequence ID" value="NZ_BMRC01000015.1"/>
</dbReference>
<comment type="caution">
    <text evidence="1">The sequence shown here is derived from an EMBL/GenBank/DDBJ whole genome shotgun (WGS) entry which is preliminary data.</text>
</comment>
<sequence length="75" mass="7901">MGTIAYEPLHCAGELTLRTASPESLELAETLTSGTGCTPEGNIALDRHANGTLTYNYFHSRGSVTTTGTLKKTGN</sequence>
<organism evidence="1 2">
    <name type="scientific">Nonomuraea spiralis</name>
    <dbReference type="NCBI Taxonomy" id="46182"/>
    <lineage>
        <taxon>Bacteria</taxon>
        <taxon>Bacillati</taxon>
        <taxon>Actinomycetota</taxon>
        <taxon>Actinomycetes</taxon>
        <taxon>Streptosporangiales</taxon>
        <taxon>Streptosporangiaceae</taxon>
        <taxon>Nonomuraea</taxon>
    </lineage>
</organism>
<evidence type="ECO:0000313" key="2">
    <source>
        <dbReference type="Proteomes" id="UP001589647"/>
    </source>
</evidence>
<keyword evidence="2" id="KW-1185">Reference proteome</keyword>
<name>A0ABV5IQ12_9ACTN</name>
<accession>A0ABV5IQ12</accession>
<dbReference type="EMBL" id="JBHMEI010000039">
    <property type="protein sequence ID" value="MFB9206608.1"/>
    <property type="molecule type" value="Genomic_DNA"/>
</dbReference>